<feature type="domain" description="Lipocalin-like" evidence="1">
    <location>
        <begin position="22"/>
        <end position="78"/>
    </location>
</feature>
<name>A0ABU9ITH5_9FLAO</name>
<gene>
    <name evidence="2" type="ORF">AAEO57_15390</name>
</gene>
<evidence type="ECO:0000313" key="3">
    <source>
        <dbReference type="Proteomes" id="UP001485226"/>
    </source>
</evidence>
<evidence type="ECO:0000259" key="1">
    <source>
        <dbReference type="Pfam" id="PF13648"/>
    </source>
</evidence>
<protein>
    <recommendedName>
        <fullName evidence="1">Lipocalin-like domain-containing protein</fullName>
    </recommendedName>
</protein>
<reference evidence="2 3" key="1">
    <citation type="submission" date="2024-04" db="EMBL/GenBank/DDBJ databases">
        <title>Flavobacterium sp. DGU38 16S ribosomal RNA gene Genome sequencing and assembly.</title>
        <authorList>
            <person name="Park S."/>
        </authorList>
    </citation>
    <scope>NUCLEOTIDE SEQUENCE [LARGE SCALE GENOMIC DNA]</scope>
    <source>
        <strain evidence="2 3">DGU38</strain>
    </source>
</reference>
<dbReference type="Proteomes" id="UP001485226">
    <property type="component" value="Unassembled WGS sequence"/>
</dbReference>
<dbReference type="Pfam" id="PF13648">
    <property type="entry name" value="Lipocalin_4"/>
    <property type="match status" value="1"/>
</dbReference>
<evidence type="ECO:0000313" key="2">
    <source>
        <dbReference type="EMBL" id="MEL1255173.1"/>
    </source>
</evidence>
<organism evidence="2 3">
    <name type="scientific">Flavobacterium calami</name>
    <dbReference type="NCBI Taxonomy" id="3139144"/>
    <lineage>
        <taxon>Bacteria</taxon>
        <taxon>Pseudomonadati</taxon>
        <taxon>Bacteroidota</taxon>
        <taxon>Flavobacteriia</taxon>
        <taxon>Flavobacteriales</taxon>
        <taxon>Flavobacteriaceae</taxon>
        <taxon>Flavobacterium</taxon>
    </lineage>
</organism>
<accession>A0ABU9ITH5</accession>
<dbReference type="InterPro" id="IPR024311">
    <property type="entry name" value="Lipocalin-like"/>
</dbReference>
<keyword evidence="3" id="KW-1185">Reference proteome</keyword>
<comment type="caution">
    <text evidence="2">The sequence shown here is derived from an EMBL/GenBank/DDBJ whole genome shotgun (WGS) entry which is preliminary data.</text>
</comment>
<sequence>MYTFLSPYRLDSEKLESEVDFRACYEGTQNQAYILFRKDKTFELHWTGVFGYNEWWTGKWDVKDNILTLKYDDKQAVQLGDKILISNGYLNPIGKTFDKKKYPHPMFYLGYCRHEN</sequence>
<dbReference type="EMBL" id="JBBYHS010000016">
    <property type="protein sequence ID" value="MEL1255173.1"/>
    <property type="molecule type" value="Genomic_DNA"/>
</dbReference>
<proteinExistence type="predicted"/>